<dbReference type="GO" id="GO:0016628">
    <property type="term" value="F:oxidoreductase activity, acting on the CH-CH group of donors, NAD or NADP as acceptor"/>
    <property type="evidence" value="ECO:0007669"/>
    <property type="project" value="InterPro"/>
</dbReference>
<dbReference type="SUPFAM" id="SSF50129">
    <property type="entry name" value="GroES-like"/>
    <property type="match status" value="1"/>
</dbReference>
<keyword evidence="1" id="KW-0560">Oxidoreductase</keyword>
<dbReference type="OrthoDB" id="809632at2759"/>
<evidence type="ECO:0000259" key="2">
    <source>
        <dbReference type="Pfam" id="PF16884"/>
    </source>
</evidence>
<evidence type="ECO:0000313" key="4">
    <source>
        <dbReference type="Proteomes" id="UP000028045"/>
    </source>
</evidence>
<dbReference type="InterPro" id="IPR045010">
    <property type="entry name" value="MDR_fam"/>
</dbReference>
<dbReference type="InterPro" id="IPR036291">
    <property type="entry name" value="NAD(P)-bd_dom_sf"/>
</dbReference>
<dbReference type="PANTHER" id="PTHR43205:SF42">
    <property type="entry name" value="ALCOHOL DEHYDROGENASE, ZINC-CONTAINING (AFU_ORTHOLOGUE AFUA_7G04530)"/>
    <property type="match status" value="1"/>
</dbReference>
<protein>
    <recommendedName>
        <fullName evidence="2">Oxidoreductase N-terminal domain-containing protein</fullName>
    </recommendedName>
</protein>
<dbReference type="CDD" id="cd05288">
    <property type="entry name" value="PGDH"/>
    <property type="match status" value="1"/>
</dbReference>
<organism evidence="3 4">
    <name type="scientific">Stachybotrys chartarum (strain CBS 109288 / IBT 7711)</name>
    <name type="common">Toxic black mold</name>
    <name type="synonym">Stilbospora chartarum</name>
    <dbReference type="NCBI Taxonomy" id="1280523"/>
    <lineage>
        <taxon>Eukaryota</taxon>
        <taxon>Fungi</taxon>
        <taxon>Dikarya</taxon>
        <taxon>Ascomycota</taxon>
        <taxon>Pezizomycotina</taxon>
        <taxon>Sordariomycetes</taxon>
        <taxon>Hypocreomycetidae</taxon>
        <taxon>Hypocreales</taxon>
        <taxon>Stachybotryaceae</taxon>
        <taxon>Stachybotrys</taxon>
    </lineage>
</organism>
<proteinExistence type="predicted"/>
<dbReference type="AlphaFoldDB" id="A0A084B1W5"/>
<name>A0A084B1W5_STACB</name>
<dbReference type="Pfam" id="PF16884">
    <property type="entry name" value="ADH_N_2"/>
    <property type="match status" value="1"/>
</dbReference>
<feature type="domain" description="Oxidoreductase N-terminal" evidence="2">
    <location>
        <begin position="7"/>
        <end position="113"/>
    </location>
</feature>
<dbReference type="Gene3D" id="3.90.180.10">
    <property type="entry name" value="Medium-chain alcohol dehydrogenases, catalytic domain"/>
    <property type="match status" value="1"/>
</dbReference>
<sequence>MATYQSVHLATRPNGFIVPGETFQIKMHDVPSASTLQDGEILLRVLYLSVDPAMRSWLDDKRSYHTPVQIGEVMHGFSIGVIEDSRSTKVPKGTYATASTGWTEIVRLHEYSLSVVDTQPGIGLTDWLGCLGFTGMTAYFGIVDVAKAQPGNLVVGAKVIGIAGSEKKCKWLTDEMGFDGALNYKAPNFKANFNSATEGLIDVFFDNVGGPILDMAL</sequence>
<evidence type="ECO:0000256" key="1">
    <source>
        <dbReference type="ARBA" id="ARBA00023002"/>
    </source>
</evidence>
<dbReference type="PANTHER" id="PTHR43205">
    <property type="entry name" value="PROSTAGLANDIN REDUCTASE"/>
    <property type="match status" value="1"/>
</dbReference>
<gene>
    <name evidence="3" type="ORF">S7711_08924</name>
</gene>
<dbReference type="HOGENOM" id="CLU_026673_29_2_1"/>
<dbReference type="EMBL" id="KL648277">
    <property type="protein sequence ID" value="KEY71544.1"/>
    <property type="molecule type" value="Genomic_DNA"/>
</dbReference>
<reference evidence="3 4" key="1">
    <citation type="journal article" date="2014" name="BMC Genomics">
        <title>Comparative genome sequencing reveals chemotype-specific gene clusters in the toxigenic black mold Stachybotrys.</title>
        <authorList>
            <person name="Semeiks J."/>
            <person name="Borek D."/>
            <person name="Otwinowski Z."/>
            <person name="Grishin N.V."/>
        </authorList>
    </citation>
    <scope>NUCLEOTIDE SEQUENCE [LARGE SCALE GENOMIC DNA]</scope>
    <source>
        <strain evidence="4">CBS 109288 / IBT 7711</strain>
    </source>
</reference>
<dbReference type="Gene3D" id="3.40.50.720">
    <property type="entry name" value="NAD(P)-binding Rossmann-like Domain"/>
    <property type="match status" value="1"/>
</dbReference>
<dbReference type="InterPro" id="IPR011032">
    <property type="entry name" value="GroES-like_sf"/>
</dbReference>
<dbReference type="InterPro" id="IPR041694">
    <property type="entry name" value="ADH_N_2"/>
</dbReference>
<dbReference type="SUPFAM" id="SSF51735">
    <property type="entry name" value="NAD(P)-binding Rossmann-fold domains"/>
    <property type="match status" value="1"/>
</dbReference>
<evidence type="ECO:0000313" key="3">
    <source>
        <dbReference type="EMBL" id="KEY71544.1"/>
    </source>
</evidence>
<accession>A0A084B1W5</accession>
<keyword evidence="4" id="KW-1185">Reference proteome</keyword>
<dbReference type="Proteomes" id="UP000028045">
    <property type="component" value="Unassembled WGS sequence"/>
</dbReference>